<dbReference type="SUPFAM" id="SSF81301">
    <property type="entry name" value="Nucleotidyltransferase"/>
    <property type="match status" value="1"/>
</dbReference>
<dbReference type="GO" id="GO:0016740">
    <property type="term" value="F:transferase activity"/>
    <property type="evidence" value="ECO:0007669"/>
    <property type="project" value="UniProtKB-KW"/>
</dbReference>
<keyword evidence="1" id="KW-0808">Transferase</keyword>
<dbReference type="Proteomes" id="UP000660611">
    <property type="component" value="Unassembled WGS sequence"/>
</dbReference>
<organism evidence="3 4">
    <name type="scientific">Dactylosporangium siamense</name>
    <dbReference type="NCBI Taxonomy" id="685454"/>
    <lineage>
        <taxon>Bacteria</taxon>
        <taxon>Bacillati</taxon>
        <taxon>Actinomycetota</taxon>
        <taxon>Actinomycetes</taxon>
        <taxon>Micromonosporales</taxon>
        <taxon>Micromonosporaceae</taxon>
        <taxon>Dactylosporangium</taxon>
    </lineage>
</organism>
<accession>A0A919PTT8</accession>
<evidence type="ECO:0000313" key="4">
    <source>
        <dbReference type="Proteomes" id="UP000660611"/>
    </source>
</evidence>
<evidence type="ECO:0000259" key="2">
    <source>
        <dbReference type="Pfam" id="PF13427"/>
    </source>
</evidence>
<dbReference type="Pfam" id="PF13427">
    <property type="entry name" value="AadA_C"/>
    <property type="match status" value="1"/>
</dbReference>
<proteinExistence type="predicted"/>
<evidence type="ECO:0000256" key="1">
    <source>
        <dbReference type="ARBA" id="ARBA00022679"/>
    </source>
</evidence>
<comment type="caution">
    <text evidence="3">The sequence shown here is derived from an EMBL/GenBank/DDBJ whole genome shotgun (WGS) entry which is preliminary data.</text>
</comment>
<dbReference type="InterPro" id="IPR043519">
    <property type="entry name" value="NT_sf"/>
</dbReference>
<sequence length="254" mass="25890">MTPPPGVLAHAAALAGALAGEHDDVVGVYLHGSAVLGGFRAPTSDVDVLVVVRATRPEDAQRALGARLAAVPGCPGSGIELSVITAATAADLGDCPFEVHVNTTAGTPFVVPGAGHAGDPDLILHSAVCRAHGVAVTGPPPADVFGAVDRGRILAAMIAELAAPSLQQAAVYAVLNACRASRFAAEDRLGSKLEGGEWFLRRHGPNPVVGAALTAQRHGRHAPFTRTGLVGVIRDARAFVTTVREELLAAQRTG</sequence>
<feature type="domain" description="Adenylyltransferase AadA C-terminal" evidence="2">
    <location>
        <begin position="144"/>
        <end position="202"/>
    </location>
</feature>
<reference evidence="3" key="1">
    <citation type="submission" date="2021-01" db="EMBL/GenBank/DDBJ databases">
        <title>Whole genome shotgun sequence of Dactylosporangium siamense NBRC 106093.</title>
        <authorList>
            <person name="Komaki H."/>
            <person name="Tamura T."/>
        </authorList>
    </citation>
    <scope>NUCLEOTIDE SEQUENCE</scope>
    <source>
        <strain evidence="3">NBRC 106093</strain>
    </source>
</reference>
<dbReference type="EMBL" id="BONQ01000099">
    <property type="protein sequence ID" value="GIG48288.1"/>
    <property type="molecule type" value="Genomic_DNA"/>
</dbReference>
<keyword evidence="4" id="KW-1185">Reference proteome</keyword>
<dbReference type="InterPro" id="IPR025184">
    <property type="entry name" value="AadA_C"/>
</dbReference>
<gene>
    <name evidence="3" type="ORF">Dsi01nite_063290</name>
</gene>
<protein>
    <submittedName>
        <fullName evidence="3">Streptomycin 3''-adenylyltransferase</fullName>
    </submittedName>
</protein>
<dbReference type="CDD" id="cd05403">
    <property type="entry name" value="NT_KNTase_like"/>
    <property type="match status" value="1"/>
</dbReference>
<dbReference type="Gene3D" id="3.30.460.10">
    <property type="entry name" value="Beta Polymerase, domain 2"/>
    <property type="match status" value="1"/>
</dbReference>
<dbReference type="AlphaFoldDB" id="A0A919PTT8"/>
<evidence type="ECO:0000313" key="3">
    <source>
        <dbReference type="EMBL" id="GIG48288.1"/>
    </source>
</evidence>
<name>A0A919PTT8_9ACTN</name>